<dbReference type="SUPFAM" id="SSF52833">
    <property type="entry name" value="Thioredoxin-like"/>
    <property type="match status" value="1"/>
</dbReference>
<sequence length="183" mass="19483">MTISQELSSWSSPSYIETSSAPSVGNKAPSCPQLVLPAVAEATFLTMRNAASQYPNINFMAISHSDKPSTDKWLEAIGGTGGASSASVSVLVDAEREIYAKWGLGVVPWSHVLSPGGLLGVWKIGKENGIWNRLTESGSRWQCSGHWAVDEEGVVRWGGPAARADEVIDIEAAIGALQKTDTR</sequence>
<dbReference type="OrthoDB" id="40334at2759"/>
<accession>A0A1V6PXA6</accession>
<dbReference type="Gene3D" id="3.40.30.10">
    <property type="entry name" value="Glutaredoxin"/>
    <property type="match status" value="1"/>
</dbReference>
<dbReference type="PANTHER" id="PTHR42336:SF1">
    <property type="entry name" value="ALKYL HYDROPEROXIDE REDUCTASE SUBUNIT C_ THIOL SPECIFIC ANTIOXIDANT DOMAIN-CONTAINING PROTEIN"/>
    <property type="match status" value="1"/>
</dbReference>
<keyword evidence="2" id="KW-1185">Reference proteome</keyword>
<dbReference type="Proteomes" id="UP000191672">
    <property type="component" value="Unassembled WGS sequence"/>
</dbReference>
<dbReference type="InterPro" id="IPR036249">
    <property type="entry name" value="Thioredoxin-like_sf"/>
</dbReference>
<gene>
    <name evidence="1" type="ORF">PENANT_c030G04237</name>
</gene>
<organism evidence="1 2">
    <name type="scientific">Penicillium antarcticum</name>
    <dbReference type="NCBI Taxonomy" id="416450"/>
    <lineage>
        <taxon>Eukaryota</taxon>
        <taxon>Fungi</taxon>
        <taxon>Dikarya</taxon>
        <taxon>Ascomycota</taxon>
        <taxon>Pezizomycotina</taxon>
        <taxon>Eurotiomycetes</taxon>
        <taxon>Eurotiomycetidae</taxon>
        <taxon>Eurotiales</taxon>
        <taxon>Aspergillaceae</taxon>
        <taxon>Penicillium</taxon>
    </lineage>
</organism>
<comment type="caution">
    <text evidence="1">The sequence shown here is derived from an EMBL/GenBank/DDBJ whole genome shotgun (WGS) entry which is preliminary data.</text>
</comment>
<evidence type="ECO:0000313" key="2">
    <source>
        <dbReference type="Proteomes" id="UP000191672"/>
    </source>
</evidence>
<proteinExistence type="predicted"/>
<reference evidence="2" key="1">
    <citation type="journal article" date="2017" name="Nat. Microbiol.">
        <title>Global analysis of biosynthetic gene clusters reveals vast potential of secondary metabolite production in Penicillium species.</title>
        <authorList>
            <person name="Nielsen J.C."/>
            <person name="Grijseels S."/>
            <person name="Prigent S."/>
            <person name="Ji B."/>
            <person name="Dainat J."/>
            <person name="Nielsen K.F."/>
            <person name="Frisvad J.C."/>
            <person name="Workman M."/>
            <person name="Nielsen J."/>
        </authorList>
    </citation>
    <scope>NUCLEOTIDE SEQUENCE [LARGE SCALE GENOMIC DNA]</scope>
    <source>
        <strain evidence="2">IBT 31811</strain>
    </source>
</reference>
<dbReference type="AlphaFoldDB" id="A0A1V6PXA6"/>
<protein>
    <recommendedName>
        <fullName evidence="3">Alkyl hydroperoxide reductase subunit C/ Thiol specific antioxidant domain-containing protein</fullName>
    </recommendedName>
</protein>
<dbReference type="EMBL" id="MDYN01000030">
    <property type="protein sequence ID" value="OQD81086.1"/>
    <property type="molecule type" value="Genomic_DNA"/>
</dbReference>
<name>A0A1V6PXA6_9EURO</name>
<evidence type="ECO:0000313" key="1">
    <source>
        <dbReference type="EMBL" id="OQD81086.1"/>
    </source>
</evidence>
<dbReference type="PANTHER" id="PTHR42336">
    <property type="entry name" value="THIOREDOXIN DOMAIN-CONTAINING PROTEIN-RELATED"/>
    <property type="match status" value="1"/>
</dbReference>
<evidence type="ECO:0008006" key="3">
    <source>
        <dbReference type="Google" id="ProtNLM"/>
    </source>
</evidence>